<dbReference type="Pfam" id="PF18055">
    <property type="entry name" value="RPN6_N"/>
    <property type="match status" value="1"/>
</dbReference>
<evidence type="ECO:0000259" key="1">
    <source>
        <dbReference type="Pfam" id="PF18055"/>
    </source>
</evidence>
<dbReference type="InterPro" id="IPR040773">
    <property type="entry name" value="Rpn6_N"/>
</dbReference>
<feature type="domain" description="26S proteasome regulatory subunit Rpn6 N-terminal" evidence="1">
    <location>
        <begin position="70"/>
        <end position="160"/>
    </location>
</feature>
<dbReference type="GeneID" id="94335944"/>
<dbReference type="Gene3D" id="1.25.40.570">
    <property type="match status" value="2"/>
</dbReference>
<gene>
    <name evidence="2" type="ORF">BdWA1_001646</name>
</gene>
<dbReference type="KEGG" id="bdw:94335944"/>
<comment type="caution">
    <text evidence="2">The sequence shown here is derived from an EMBL/GenBank/DDBJ whole genome shotgun (WGS) entry which is preliminary data.</text>
</comment>
<evidence type="ECO:0000313" key="3">
    <source>
        <dbReference type="Proteomes" id="UP001214638"/>
    </source>
</evidence>
<organism evidence="2 3">
    <name type="scientific">Babesia duncani</name>
    <dbReference type="NCBI Taxonomy" id="323732"/>
    <lineage>
        <taxon>Eukaryota</taxon>
        <taxon>Sar</taxon>
        <taxon>Alveolata</taxon>
        <taxon>Apicomplexa</taxon>
        <taxon>Aconoidasida</taxon>
        <taxon>Piroplasmida</taxon>
        <taxon>Babesiidae</taxon>
        <taxon>Babesia</taxon>
    </lineage>
</organism>
<keyword evidence="3" id="KW-1185">Reference proteome</keyword>
<dbReference type="EMBL" id="JALLKP010000002">
    <property type="protein sequence ID" value="KAK2196400.1"/>
    <property type="molecule type" value="Genomic_DNA"/>
</dbReference>
<dbReference type="InterPro" id="IPR050871">
    <property type="entry name" value="26S_Proteasome/COP9_Components"/>
</dbReference>
<dbReference type="RefSeq" id="XP_067803242.1">
    <property type="nucleotide sequence ID" value="XM_067946678.1"/>
</dbReference>
<name>A0AAD9PK88_9APIC</name>
<proteinExistence type="predicted"/>
<dbReference type="Proteomes" id="UP001214638">
    <property type="component" value="Unassembled WGS sequence"/>
</dbReference>
<dbReference type="PANTHER" id="PTHR10678">
    <property type="entry name" value="26S PROTEASOME NON-ATPASE REGULATORY SUBUNIT 11/COP9 SIGNALOSOME COMPLEX SUBUNIT 2"/>
    <property type="match status" value="1"/>
</dbReference>
<sequence>MQSLENLLQTYEAIKAEKDAIDASRAHLICPGARIGCCIYPQELMLKFINLNESLFLIASDPKGINILSDESILLMTESVILTISYHLIETGQTDALLCFLFKNESHFALLPQAKTAKLLRNVLERLACVVLDLDTLHKIFTVYRDWCETKHRTFLKLRLELKLIVILILGRKFTAALEKCEALAIEIKAIDDKMLQLDLLLIEAKLFLLLRNMNRMKICISNAKNIATNITVPTFTTAEIDLLSGILYMCEKDYKTAYSFLYESFEGFYMSLSGPHSYLYPTRVSKSALSTSGEAKSCHPTVSDLSSVFLTLYNLYEYHGNFPKTEDQVGRFYMASASNYAQIAESSGMMMALDPDHELMPIVKVVPVESLARADERKLVQALKYLLLSMVLNGRAQEMHATLSQKSRLKFVNHLEIKLIQKIGACYTSSNLVAFEALLKENSGFVKLDPVLEAEPRVASRPTSAEFLSACNRDYRKHDHRH</sequence>
<dbReference type="GO" id="GO:0000502">
    <property type="term" value="C:proteasome complex"/>
    <property type="evidence" value="ECO:0007669"/>
    <property type="project" value="UniProtKB-KW"/>
</dbReference>
<dbReference type="AlphaFoldDB" id="A0AAD9PK88"/>
<reference evidence="2" key="1">
    <citation type="journal article" date="2023" name="Nat. Microbiol.">
        <title>Babesia duncani multi-omics identifies virulence factors and drug targets.</title>
        <authorList>
            <person name="Singh P."/>
            <person name="Lonardi S."/>
            <person name="Liang Q."/>
            <person name="Vydyam P."/>
            <person name="Khabirova E."/>
            <person name="Fang T."/>
            <person name="Gihaz S."/>
            <person name="Thekkiniath J."/>
            <person name="Munshi M."/>
            <person name="Abel S."/>
            <person name="Ciampossin L."/>
            <person name="Batugedara G."/>
            <person name="Gupta M."/>
            <person name="Lu X.M."/>
            <person name="Lenz T."/>
            <person name="Chakravarty S."/>
            <person name="Cornillot E."/>
            <person name="Hu Y."/>
            <person name="Ma W."/>
            <person name="Gonzalez L.M."/>
            <person name="Sanchez S."/>
            <person name="Estrada K."/>
            <person name="Sanchez-Flores A."/>
            <person name="Montero E."/>
            <person name="Harb O.S."/>
            <person name="Le Roch K.G."/>
            <person name="Mamoun C.B."/>
        </authorList>
    </citation>
    <scope>NUCLEOTIDE SEQUENCE</scope>
    <source>
        <strain evidence="2">WA1</strain>
    </source>
</reference>
<protein>
    <submittedName>
        <fullName evidence="2">26S proteasome regulatory subunit Rpn6</fullName>
    </submittedName>
</protein>
<evidence type="ECO:0000313" key="2">
    <source>
        <dbReference type="EMBL" id="KAK2196400.1"/>
    </source>
</evidence>
<accession>A0AAD9PK88</accession>
<keyword evidence="2" id="KW-0647">Proteasome</keyword>